<dbReference type="AlphaFoldDB" id="A0A1R4EH33"/>
<evidence type="ECO:0000313" key="1">
    <source>
        <dbReference type="EMBL" id="SJM37827.1"/>
    </source>
</evidence>
<dbReference type="STRING" id="1945520.A1019T_01812"/>
<proteinExistence type="predicted"/>
<reference evidence="2" key="1">
    <citation type="submission" date="2017-02" db="EMBL/GenBank/DDBJ databases">
        <authorList>
            <person name="Mornico D."/>
        </authorList>
    </citation>
    <scope>NUCLEOTIDE SEQUENCE [LARGE SCALE GENOMIC DNA]</scope>
</reference>
<gene>
    <name evidence="1" type="ORF">A1019T_01812</name>
</gene>
<name>A0A1R4EH33_9GAMM</name>
<dbReference type="Proteomes" id="UP000188169">
    <property type="component" value="Unassembled WGS sequence"/>
</dbReference>
<accession>A0A1R4EH33</accession>
<organism evidence="1 2">
    <name type="scientific">Psychrobacter pasteurii</name>
    <dbReference type="NCBI Taxonomy" id="1945520"/>
    <lineage>
        <taxon>Bacteria</taxon>
        <taxon>Pseudomonadati</taxon>
        <taxon>Pseudomonadota</taxon>
        <taxon>Gammaproteobacteria</taxon>
        <taxon>Moraxellales</taxon>
        <taxon>Moraxellaceae</taxon>
        <taxon>Psychrobacter</taxon>
    </lineage>
</organism>
<sequence length="50" mass="5837">MKKHIGTGKEVKKSEWLGVNKVKVTYSDLSSEELTRQAYEQVIREVRQDN</sequence>
<evidence type="ECO:0000313" key="2">
    <source>
        <dbReference type="Proteomes" id="UP000188169"/>
    </source>
</evidence>
<dbReference type="EMBL" id="FUGD01000107">
    <property type="protein sequence ID" value="SJM37827.1"/>
    <property type="molecule type" value="Genomic_DNA"/>
</dbReference>
<keyword evidence="2" id="KW-1185">Reference proteome</keyword>
<dbReference type="RefSeq" id="WP_167367056.1">
    <property type="nucleotide sequence ID" value="NZ_FUGD01000107.1"/>
</dbReference>
<protein>
    <submittedName>
        <fullName evidence="1">Uncharacterized protein</fullName>
    </submittedName>
</protein>